<comment type="caution">
    <text evidence="2">The sequence shown here is derived from an EMBL/GenBank/DDBJ whole genome shotgun (WGS) entry which is preliminary data.</text>
</comment>
<gene>
    <name evidence="2" type="ORF">COY98_00085</name>
</gene>
<dbReference type="InterPro" id="IPR003226">
    <property type="entry name" value="MYG1_exonuclease"/>
</dbReference>
<dbReference type="PANTHER" id="PTHR11215">
    <property type="entry name" value="METAL DEPENDENT HYDROLASE - RELATED"/>
    <property type="match status" value="1"/>
</dbReference>
<dbReference type="AlphaFoldDB" id="A0A2M7Q5S9"/>
<keyword evidence="2" id="KW-0378">Hydrolase</keyword>
<dbReference type="Proteomes" id="UP000230732">
    <property type="component" value="Unassembled WGS sequence"/>
</dbReference>
<evidence type="ECO:0000313" key="3">
    <source>
        <dbReference type="Proteomes" id="UP000230732"/>
    </source>
</evidence>
<evidence type="ECO:0000256" key="1">
    <source>
        <dbReference type="ARBA" id="ARBA00010105"/>
    </source>
</evidence>
<proteinExistence type="inferred from homology"/>
<accession>A0A2M7Q5S9</accession>
<dbReference type="PANTHER" id="PTHR11215:SF1">
    <property type="entry name" value="MYG1 EXONUCLEASE"/>
    <property type="match status" value="1"/>
</dbReference>
<dbReference type="EMBL" id="PFKX01000005">
    <property type="protein sequence ID" value="PIY58781.1"/>
    <property type="molecule type" value="Genomic_DNA"/>
</dbReference>
<dbReference type="Pfam" id="PF03690">
    <property type="entry name" value="MYG1_exonuc"/>
    <property type="match status" value="1"/>
</dbReference>
<dbReference type="GO" id="GO:0005737">
    <property type="term" value="C:cytoplasm"/>
    <property type="evidence" value="ECO:0007669"/>
    <property type="project" value="TreeGrafter"/>
</dbReference>
<organism evidence="2 3">
    <name type="scientific">Candidatus Yonathbacteria bacterium CG_4_10_14_0_8_um_filter_43_17</name>
    <dbReference type="NCBI Taxonomy" id="1975099"/>
    <lineage>
        <taxon>Bacteria</taxon>
        <taxon>Candidatus Yonathiibacteriota</taxon>
    </lineage>
</organism>
<comment type="similarity">
    <text evidence="1">Belongs to the MYG1 family.</text>
</comment>
<reference evidence="3" key="1">
    <citation type="submission" date="2017-09" db="EMBL/GenBank/DDBJ databases">
        <title>Depth-based differentiation of microbial function through sediment-hosted aquifers and enrichment of novel symbionts in the deep terrestrial subsurface.</title>
        <authorList>
            <person name="Probst A.J."/>
            <person name="Ladd B."/>
            <person name="Jarett J.K."/>
            <person name="Geller-Mcgrath D.E."/>
            <person name="Sieber C.M.K."/>
            <person name="Emerson J.B."/>
            <person name="Anantharaman K."/>
            <person name="Thomas B.C."/>
            <person name="Malmstrom R."/>
            <person name="Stieglmeier M."/>
            <person name="Klingl A."/>
            <person name="Woyke T."/>
            <person name="Ryan C.M."/>
            <person name="Banfield J.F."/>
        </authorList>
    </citation>
    <scope>NUCLEOTIDE SEQUENCE [LARGE SCALE GENOMIC DNA]</scope>
</reference>
<evidence type="ECO:0000313" key="2">
    <source>
        <dbReference type="EMBL" id="PIY58781.1"/>
    </source>
</evidence>
<protein>
    <submittedName>
        <fullName evidence="2">Metal-dependent hydrolase</fullName>
    </submittedName>
</protein>
<dbReference type="GO" id="GO:0016787">
    <property type="term" value="F:hydrolase activity"/>
    <property type="evidence" value="ECO:0007669"/>
    <property type="project" value="UniProtKB-KW"/>
</dbReference>
<sequence>MSDMSEKNLKKIITHSGNFHTDEVFACAILSILNDGKVVIKRSRDKDVWATGDYVVDVGGEYDPSRGLFDHHQEGGAGVRQNGIPYSSFGSVWEEFGEKISDSTYVARVIDERLVQPVDAGDNGFETFGVRGEVAPYILQDVIAAFRPGWNEARTEDEGFFEAVHVAVKILVREITRAKTEEDGKRHAEEAYEKSKDKRIILLEDHYPWYEALTTKPEPLFVVKPDRGNMGKWKIEAVRSDVHSFKNRKNLPSTWAGKTGDELAEISGVPDALFCHNKLFIAVAGSKEGALMLAKLAVDAA</sequence>
<name>A0A2M7Q5S9_9BACT</name>